<comment type="caution">
    <text evidence="1">The sequence shown here is derived from an EMBL/GenBank/DDBJ whole genome shotgun (WGS) entry which is preliminary data.</text>
</comment>
<dbReference type="AlphaFoldDB" id="A0A939K3Q8"/>
<dbReference type="InterPro" id="IPR037104">
    <property type="entry name" value="Annexin_sf"/>
</dbReference>
<keyword evidence="2" id="KW-1185">Reference proteome</keyword>
<dbReference type="Proteomes" id="UP000664795">
    <property type="component" value="Unassembled WGS sequence"/>
</dbReference>
<dbReference type="Gene3D" id="1.10.220.10">
    <property type="entry name" value="Annexin"/>
    <property type="match status" value="1"/>
</dbReference>
<accession>A0A939K3Q8</accession>
<dbReference type="SUPFAM" id="SSF47874">
    <property type="entry name" value="Annexin"/>
    <property type="match status" value="1"/>
</dbReference>
<protein>
    <submittedName>
        <fullName evidence="1">Uncharacterized protein</fullName>
    </submittedName>
</protein>
<gene>
    <name evidence="1" type="ORF">J2I48_26555</name>
</gene>
<dbReference type="GO" id="GO:0005544">
    <property type="term" value="F:calcium-dependent phospholipid binding"/>
    <property type="evidence" value="ECO:0007669"/>
    <property type="project" value="InterPro"/>
</dbReference>
<name>A0A939K3Q8_9BACT</name>
<evidence type="ECO:0000313" key="2">
    <source>
        <dbReference type="Proteomes" id="UP000664795"/>
    </source>
</evidence>
<organism evidence="1 2">
    <name type="scientific">Fibrella aquatilis</name>
    <dbReference type="NCBI Taxonomy" id="2817059"/>
    <lineage>
        <taxon>Bacteria</taxon>
        <taxon>Pseudomonadati</taxon>
        <taxon>Bacteroidota</taxon>
        <taxon>Cytophagia</taxon>
        <taxon>Cytophagales</taxon>
        <taxon>Spirosomataceae</taxon>
        <taxon>Fibrella</taxon>
    </lineage>
</organism>
<dbReference type="RefSeq" id="WP_207338566.1">
    <property type="nucleotide sequence ID" value="NZ_JAFMYU010000034.1"/>
</dbReference>
<dbReference type="EMBL" id="JAFMYU010000034">
    <property type="protein sequence ID" value="MBO0934600.1"/>
    <property type="molecule type" value="Genomic_DNA"/>
</dbReference>
<dbReference type="GO" id="GO:0005509">
    <property type="term" value="F:calcium ion binding"/>
    <property type="evidence" value="ECO:0007669"/>
    <property type="project" value="InterPro"/>
</dbReference>
<reference evidence="1 2" key="1">
    <citation type="submission" date="2021-03" db="EMBL/GenBank/DDBJ databases">
        <title>Fibrella sp. HMF5036 genome sequencing and assembly.</title>
        <authorList>
            <person name="Kang H."/>
            <person name="Kim H."/>
            <person name="Bae S."/>
            <person name="Joh K."/>
        </authorList>
    </citation>
    <scope>NUCLEOTIDE SEQUENCE [LARGE SCALE GENOMIC DNA]</scope>
    <source>
        <strain evidence="1 2">HMF5036</strain>
    </source>
</reference>
<evidence type="ECO:0000313" key="1">
    <source>
        <dbReference type="EMBL" id="MBO0934600.1"/>
    </source>
</evidence>
<proteinExistence type="predicted"/>
<sequence>MWNIIFIILGFFLTRKDKKKGNGDDADSGGGGGGGISSSTWDKIVLGVFFAVLYVVLKKSSDASKREQALQDAPSNPYVQQAIAVRQACNSSGNDWMINYDGTDEDALFALAPQIGKSGWSGVQEAYQQLYAEPLTERLTKELGNADFQKFLLLLNAQSGGSSGGSSGGPLTPTVLNPDPYQVPGRPSITGKIVKVLRGKTVYHTNVNPKRVFAGGTSLGAAKGWKIYNGKLVVVYEYSPPGLFSTPEIHYADPYTVYLV</sequence>